<keyword evidence="4" id="KW-1185">Reference proteome</keyword>
<dbReference type="Pfam" id="PF07883">
    <property type="entry name" value="Cupin_2"/>
    <property type="match status" value="1"/>
</dbReference>
<dbReference type="KEGG" id="bhc:JFL75_12070"/>
<protein>
    <submittedName>
        <fullName evidence="3">Cupin domain-containing protein</fullName>
    </submittedName>
</protein>
<dbReference type="InterPro" id="IPR013096">
    <property type="entry name" value="Cupin_2"/>
</dbReference>
<proteinExistence type="predicted"/>
<dbReference type="SUPFAM" id="SSF51182">
    <property type="entry name" value="RmlC-like cupins"/>
    <property type="match status" value="1"/>
</dbReference>
<dbReference type="Proteomes" id="UP000595917">
    <property type="component" value="Chromosome"/>
</dbReference>
<dbReference type="CDD" id="cd06985">
    <property type="entry name" value="cupin_BF4112"/>
    <property type="match status" value="1"/>
</dbReference>
<evidence type="ECO:0000256" key="1">
    <source>
        <dbReference type="ARBA" id="ARBA00022723"/>
    </source>
</evidence>
<accession>A0A7T7XJT6</accession>
<evidence type="ECO:0000313" key="3">
    <source>
        <dbReference type="EMBL" id="QQO07681.1"/>
    </source>
</evidence>
<dbReference type="Gene3D" id="2.60.120.10">
    <property type="entry name" value="Jelly Rolls"/>
    <property type="match status" value="1"/>
</dbReference>
<dbReference type="GO" id="GO:0046872">
    <property type="term" value="F:metal ion binding"/>
    <property type="evidence" value="ECO:0007669"/>
    <property type="project" value="UniProtKB-KW"/>
</dbReference>
<organism evidence="3 4">
    <name type="scientific">Breznakiella homolactica</name>
    <dbReference type="NCBI Taxonomy" id="2798577"/>
    <lineage>
        <taxon>Bacteria</taxon>
        <taxon>Pseudomonadati</taxon>
        <taxon>Spirochaetota</taxon>
        <taxon>Spirochaetia</taxon>
        <taxon>Spirochaetales</taxon>
        <taxon>Breznakiellaceae</taxon>
        <taxon>Breznakiella</taxon>
    </lineage>
</organism>
<evidence type="ECO:0000313" key="4">
    <source>
        <dbReference type="Proteomes" id="UP000595917"/>
    </source>
</evidence>
<name>A0A7T7XJT6_9SPIR</name>
<dbReference type="InterPro" id="IPR014710">
    <property type="entry name" value="RmlC-like_jellyroll"/>
</dbReference>
<dbReference type="AlphaFoldDB" id="A0A7T7XJT6"/>
<reference evidence="3" key="1">
    <citation type="submission" date="2021-01" db="EMBL/GenBank/DDBJ databases">
        <title>Description of Breznakiella homolactica.</title>
        <authorList>
            <person name="Song Y."/>
            <person name="Brune A."/>
        </authorList>
    </citation>
    <scope>NUCLEOTIDE SEQUENCE</scope>
    <source>
        <strain evidence="3">RmG30</strain>
    </source>
</reference>
<sequence length="129" mass="13904">MAENTKNYSTKNIGTFEKLSEKGRIELGNELGLTGCEISLNSLPAGRSSPFWHTHTLNEETYIVISGNGTFKVDDDVFPIEEGSVVRVAPAGVRGINSGSAGLVYICIQAQENSLTQKTQNDGNMVPVK</sequence>
<dbReference type="PANTHER" id="PTHR35848:SF6">
    <property type="entry name" value="CUPIN TYPE-2 DOMAIN-CONTAINING PROTEIN"/>
    <property type="match status" value="1"/>
</dbReference>
<gene>
    <name evidence="3" type="ORF">JFL75_12070</name>
</gene>
<dbReference type="EMBL" id="CP067089">
    <property type="protein sequence ID" value="QQO07681.1"/>
    <property type="molecule type" value="Genomic_DNA"/>
</dbReference>
<dbReference type="RefSeq" id="WP_215624987.1">
    <property type="nucleotide sequence ID" value="NZ_CP067089.2"/>
</dbReference>
<dbReference type="InterPro" id="IPR051610">
    <property type="entry name" value="GPI/OXD"/>
</dbReference>
<dbReference type="PANTHER" id="PTHR35848">
    <property type="entry name" value="OXALATE-BINDING PROTEIN"/>
    <property type="match status" value="1"/>
</dbReference>
<dbReference type="InterPro" id="IPR011051">
    <property type="entry name" value="RmlC_Cupin_sf"/>
</dbReference>
<feature type="domain" description="Cupin type-2" evidence="2">
    <location>
        <begin position="43"/>
        <end position="107"/>
    </location>
</feature>
<keyword evidence="1" id="KW-0479">Metal-binding</keyword>
<evidence type="ECO:0000259" key="2">
    <source>
        <dbReference type="Pfam" id="PF07883"/>
    </source>
</evidence>